<feature type="compositionally biased region" description="Polar residues" evidence="1">
    <location>
        <begin position="12"/>
        <end position="21"/>
    </location>
</feature>
<evidence type="ECO:0000313" key="2">
    <source>
        <dbReference type="EMBL" id="CAD7079361.1"/>
    </source>
</evidence>
<organism evidence="2 3">
    <name type="scientific">Hermetia illucens</name>
    <name type="common">Black soldier fly</name>
    <dbReference type="NCBI Taxonomy" id="343691"/>
    <lineage>
        <taxon>Eukaryota</taxon>
        <taxon>Metazoa</taxon>
        <taxon>Ecdysozoa</taxon>
        <taxon>Arthropoda</taxon>
        <taxon>Hexapoda</taxon>
        <taxon>Insecta</taxon>
        <taxon>Pterygota</taxon>
        <taxon>Neoptera</taxon>
        <taxon>Endopterygota</taxon>
        <taxon>Diptera</taxon>
        <taxon>Brachycera</taxon>
        <taxon>Stratiomyomorpha</taxon>
        <taxon>Stratiomyidae</taxon>
        <taxon>Hermetiinae</taxon>
        <taxon>Hermetia</taxon>
    </lineage>
</organism>
<sequence>MFIGMSSRHDTTSPTDTACSSESPAMLGQAHLMYDQHSSEEELEVINGSASVAAAASILVVPTPTSVASESSSVEPEEEVFDESPKRANSTILETRKRSLPHSSDDEVRNLLEPVPAPPVNFRTSPPLEALKPNRSHSLFRATTPLILTETSRGIESIRISCDSSNSTLSSSAAGSAATSTTSSLSSTLNNHHQPHHLLHHHHHHHNSSNSMSSPSSALSMDVRSVSPPAKLFHCAMSPRRRPPRTHHAPQRLQRPHRPCLDFDKMQQINTRSVTSWHNPEHTGELSVFCW</sequence>
<dbReference type="InParanoid" id="A0A7R8UEK7"/>
<dbReference type="PANTHER" id="PTHR41142:SF1">
    <property type="entry name" value="SI:DKEY-16J16.4"/>
    <property type="match status" value="1"/>
</dbReference>
<evidence type="ECO:0000313" key="3">
    <source>
        <dbReference type="Proteomes" id="UP000594454"/>
    </source>
</evidence>
<dbReference type="Proteomes" id="UP000594454">
    <property type="component" value="Chromosome 1"/>
</dbReference>
<proteinExistence type="predicted"/>
<dbReference type="FunCoup" id="A0A7R8UEK7">
    <property type="interactions" value="36"/>
</dbReference>
<feature type="compositionally biased region" description="Basic residues" evidence="1">
    <location>
        <begin position="239"/>
        <end position="255"/>
    </location>
</feature>
<feature type="compositionally biased region" description="Low complexity" evidence="1">
    <location>
        <begin position="164"/>
        <end position="192"/>
    </location>
</feature>
<gene>
    <name evidence="2" type="ORF">HERILL_LOCUS2581</name>
</gene>
<dbReference type="EMBL" id="LR899009">
    <property type="protein sequence ID" value="CAD7079361.1"/>
    <property type="molecule type" value="Genomic_DNA"/>
</dbReference>
<name>A0A7R8UEK7_HERIL</name>
<dbReference type="AlphaFoldDB" id="A0A7R8UEK7"/>
<feature type="region of interest" description="Disordered" evidence="1">
    <location>
        <begin position="69"/>
        <end position="126"/>
    </location>
</feature>
<dbReference type="PANTHER" id="PTHR41142">
    <property type="entry name" value="SI:DKEY-16J16.4"/>
    <property type="match status" value="1"/>
</dbReference>
<dbReference type="OrthoDB" id="6435011at2759"/>
<feature type="compositionally biased region" description="Basic residues" evidence="1">
    <location>
        <begin position="193"/>
        <end position="207"/>
    </location>
</feature>
<feature type="region of interest" description="Disordered" evidence="1">
    <location>
        <begin position="164"/>
        <end position="255"/>
    </location>
</feature>
<feature type="region of interest" description="Disordered" evidence="1">
    <location>
        <begin position="1"/>
        <end position="21"/>
    </location>
</feature>
<protein>
    <submittedName>
        <fullName evidence="2">Uncharacterized protein</fullName>
    </submittedName>
</protein>
<keyword evidence="3" id="KW-1185">Reference proteome</keyword>
<reference evidence="2 3" key="1">
    <citation type="submission" date="2020-11" db="EMBL/GenBank/DDBJ databases">
        <authorList>
            <person name="Wallbank WR R."/>
            <person name="Pardo Diaz C."/>
            <person name="Kozak K."/>
            <person name="Martin S."/>
            <person name="Jiggins C."/>
            <person name="Moest M."/>
            <person name="Warren A I."/>
            <person name="Generalovic N T."/>
            <person name="Byers J.R.P. K."/>
            <person name="Montejo-Kovacevich G."/>
            <person name="Yen C E."/>
        </authorList>
    </citation>
    <scope>NUCLEOTIDE SEQUENCE [LARGE SCALE GENOMIC DNA]</scope>
</reference>
<accession>A0A7R8UEK7</accession>
<evidence type="ECO:0000256" key="1">
    <source>
        <dbReference type="SAM" id="MobiDB-lite"/>
    </source>
</evidence>
<feature type="compositionally biased region" description="Low complexity" evidence="1">
    <location>
        <begin position="208"/>
        <end position="220"/>
    </location>
</feature>